<keyword evidence="4" id="KW-1185">Reference proteome</keyword>
<dbReference type="InterPro" id="IPR000488">
    <property type="entry name" value="Death_dom"/>
</dbReference>
<organism evidence="3 4">
    <name type="scientific">Periplaneta americana</name>
    <name type="common">American cockroach</name>
    <name type="synonym">Blatta americana</name>
    <dbReference type="NCBI Taxonomy" id="6978"/>
    <lineage>
        <taxon>Eukaryota</taxon>
        <taxon>Metazoa</taxon>
        <taxon>Ecdysozoa</taxon>
        <taxon>Arthropoda</taxon>
        <taxon>Hexapoda</taxon>
        <taxon>Insecta</taxon>
        <taxon>Pterygota</taxon>
        <taxon>Neoptera</taxon>
        <taxon>Polyneoptera</taxon>
        <taxon>Dictyoptera</taxon>
        <taxon>Blattodea</taxon>
        <taxon>Blattoidea</taxon>
        <taxon>Blattidae</taxon>
        <taxon>Blattinae</taxon>
        <taxon>Periplaneta</taxon>
    </lineage>
</organism>
<dbReference type="InterPro" id="IPR011029">
    <property type="entry name" value="DEATH-like_dom_sf"/>
</dbReference>
<sequence length="286" mass="32794">MLFCGLQRQDQIFKCKETSVLSIVRTRRHLRLSRSGIVIFGQRYCVERTRSGNSGSQEETIENVRRSFERSPKKSIKQAARELGMKRSMEEEDGTENNLNVLNTARRKWRLSESRGSTAGTMQHDGNERLRELLFRVAYKQLAQGEWKRLAHHWAFTEEQIKAIEHQYTAGIQNAHPGLECMSSILRKDPRMRSSNPGSFFICRKTSTIRCCNSLGPSSYKEHGFRMLLIWAHGLGPEVNPVKELYESLTAIGKKGVADALRKKLDEENEGKFKKGKRRCNACSIT</sequence>
<reference evidence="3 4" key="1">
    <citation type="journal article" date="2022" name="Allergy">
        <title>Genome assembly and annotation of Periplaneta americana reveal a comprehensive cockroach allergen profile.</title>
        <authorList>
            <person name="Wang L."/>
            <person name="Xiong Q."/>
            <person name="Saelim N."/>
            <person name="Wang L."/>
            <person name="Nong W."/>
            <person name="Wan A.T."/>
            <person name="Shi M."/>
            <person name="Liu X."/>
            <person name="Cao Q."/>
            <person name="Hui J.H.L."/>
            <person name="Sookrung N."/>
            <person name="Leung T.F."/>
            <person name="Tungtrongchitr A."/>
            <person name="Tsui S.K.W."/>
        </authorList>
    </citation>
    <scope>NUCLEOTIDE SEQUENCE [LARGE SCALE GENOMIC DNA]</scope>
    <source>
        <strain evidence="3">PWHHKU_190912</strain>
    </source>
</reference>
<evidence type="ECO:0000313" key="3">
    <source>
        <dbReference type="EMBL" id="KAJ4451666.1"/>
    </source>
</evidence>
<feature type="region of interest" description="Disordered" evidence="1">
    <location>
        <begin position="50"/>
        <end position="77"/>
    </location>
</feature>
<comment type="caution">
    <text evidence="3">The sequence shown here is derived from an EMBL/GenBank/DDBJ whole genome shotgun (WGS) entry which is preliminary data.</text>
</comment>
<feature type="compositionally biased region" description="Basic and acidic residues" evidence="1">
    <location>
        <begin position="62"/>
        <end position="72"/>
    </location>
</feature>
<evidence type="ECO:0000256" key="1">
    <source>
        <dbReference type="SAM" id="MobiDB-lite"/>
    </source>
</evidence>
<feature type="domain" description="Death" evidence="2">
    <location>
        <begin position="146"/>
        <end position="265"/>
    </location>
</feature>
<name>A0ABQ8U0U9_PERAM</name>
<protein>
    <recommendedName>
        <fullName evidence="2">Death domain-containing protein</fullName>
    </recommendedName>
</protein>
<evidence type="ECO:0000259" key="2">
    <source>
        <dbReference type="PROSITE" id="PS50017"/>
    </source>
</evidence>
<dbReference type="Proteomes" id="UP001148838">
    <property type="component" value="Unassembled WGS sequence"/>
</dbReference>
<proteinExistence type="predicted"/>
<gene>
    <name evidence="3" type="ORF">ANN_03136</name>
</gene>
<dbReference type="EMBL" id="JAJSOF020000001">
    <property type="protein sequence ID" value="KAJ4451666.1"/>
    <property type="molecule type" value="Genomic_DNA"/>
</dbReference>
<dbReference type="PROSITE" id="PS50017">
    <property type="entry name" value="DEATH_DOMAIN"/>
    <property type="match status" value="1"/>
</dbReference>
<accession>A0ABQ8U0U9</accession>
<evidence type="ECO:0000313" key="4">
    <source>
        <dbReference type="Proteomes" id="UP001148838"/>
    </source>
</evidence>
<dbReference type="SUPFAM" id="SSF47986">
    <property type="entry name" value="DEATH domain"/>
    <property type="match status" value="2"/>
</dbReference>